<sequence length="331" mass="36557">MRIWLIGKILLHPLRSVQTRIDAWVLARVRREAGPVVISRRRVYIVPSRYGYVFAVLLLAMLLGSMNYSNSLGFLLTFLLSGVGLVAMHLTHANLVNLRLRVGELEPVFAGETAHFPVLLSNRAPSARCAVTLSWPHAEPSGDTFDVPQQTETRAELRKSAPARGWIPAGIFAVSTEFPLGLFHAWTWVELEMRSLVYPQPAPPGLPMPAGHGRGGHGTSTRSGQEEFAGLRPYQRGDTARMVHWKSLPKLANPMVKQFADSSDEQLWLDWDALGALDTEARLSQLTRWVLDADNGSATYGLHLPGLRLAPDRGPAHRQRCLQALALFGAA</sequence>
<comment type="caution">
    <text evidence="2">The sequence shown here is derived from an EMBL/GenBank/DDBJ whole genome shotgun (WGS) entry which is preliminary data.</text>
</comment>
<keyword evidence="1" id="KW-1133">Transmembrane helix</keyword>
<reference evidence="2 3" key="1">
    <citation type="submission" date="2023-09" db="EMBL/GenBank/DDBJ databases">
        <authorList>
            <person name="Rey-Velasco X."/>
        </authorList>
    </citation>
    <scope>NUCLEOTIDE SEQUENCE [LARGE SCALE GENOMIC DNA]</scope>
    <source>
        <strain evidence="2 3">W345</strain>
    </source>
</reference>
<evidence type="ECO:0000256" key="1">
    <source>
        <dbReference type="SAM" id="Phobius"/>
    </source>
</evidence>
<name>A0ABU2WGH2_9GAMM</name>
<evidence type="ECO:0000313" key="3">
    <source>
        <dbReference type="Proteomes" id="UP001254608"/>
    </source>
</evidence>
<dbReference type="EMBL" id="JAVRIC010000006">
    <property type="protein sequence ID" value="MDT0496972.1"/>
    <property type="molecule type" value="Genomic_DNA"/>
</dbReference>
<accession>A0ABU2WGH2</accession>
<organism evidence="2 3">
    <name type="scientific">Banduia mediterranea</name>
    <dbReference type="NCBI Taxonomy" id="3075609"/>
    <lineage>
        <taxon>Bacteria</taxon>
        <taxon>Pseudomonadati</taxon>
        <taxon>Pseudomonadota</taxon>
        <taxon>Gammaproteobacteria</taxon>
        <taxon>Nevskiales</taxon>
        <taxon>Algiphilaceae</taxon>
        <taxon>Banduia</taxon>
    </lineage>
</organism>
<evidence type="ECO:0000313" key="2">
    <source>
        <dbReference type="EMBL" id="MDT0496972.1"/>
    </source>
</evidence>
<keyword evidence="1" id="KW-0812">Transmembrane</keyword>
<proteinExistence type="predicted"/>
<dbReference type="Proteomes" id="UP001254608">
    <property type="component" value="Unassembled WGS sequence"/>
</dbReference>
<dbReference type="PANTHER" id="PTHR34351:SF1">
    <property type="entry name" value="SLR1927 PROTEIN"/>
    <property type="match status" value="1"/>
</dbReference>
<protein>
    <submittedName>
        <fullName evidence="2">DUF58 domain-containing protein</fullName>
    </submittedName>
</protein>
<dbReference type="PANTHER" id="PTHR34351">
    <property type="entry name" value="SLR1927 PROTEIN-RELATED"/>
    <property type="match status" value="1"/>
</dbReference>
<keyword evidence="3" id="KW-1185">Reference proteome</keyword>
<feature type="transmembrane region" description="Helical" evidence="1">
    <location>
        <begin position="72"/>
        <end position="91"/>
    </location>
</feature>
<dbReference type="RefSeq" id="WP_311364366.1">
    <property type="nucleotide sequence ID" value="NZ_JAVRIC010000006.1"/>
</dbReference>
<gene>
    <name evidence="2" type="ORF">RM530_06275</name>
</gene>
<feature type="transmembrane region" description="Helical" evidence="1">
    <location>
        <begin position="50"/>
        <end position="66"/>
    </location>
</feature>
<keyword evidence="1" id="KW-0472">Membrane</keyword>